<proteinExistence type="predicted"/>
<evidence type="ECO:0000313" key="2">
    <source>
        <dbReference type="Proteomes" id="UP000471293"/>
    </source>
</evidence>
<dbReference type="PANTHER" id="PTHR42240:SF1">
    <property type="entry name" value="DUF211 DOMAIN-CONTAINING PROTEIN"/>
    <property type="match status" value="1"/>
</dbReference>
<reference evidence="1 2" key="1">
    <citation type="submission" date="2020-01" db="EMBL/GenBank/DDBJ databases">
        <title>Insect and environment-associated Actinomycetes.</title>
        <authorList>
            <person name="Currrie C."/>
            <person name="Chevrette M."/>
            <person name="Carlson C."/>
            <person name="Stubbendieck R."/>
            <person name="Wendt-Pienkowski E."/>
        </authorList>
    </citation>
    <scope>NUCLEOTIDE SEQUENCE [LARGE SCALE GENOMIC DNA]</scope>
    <source>
        <strain evidence="1 2">SID11342</strain>
    </source>
</reference>
<dbReference type="EMBL" id="JAAGLQ010000570">
    <property type="protein sequence ID" value="NEA18997.1"/>
    <property type="molecule type" value="Genomic_DNA"/>
</dbReference>
<gene>
    <name evidence="1" type="ORF">G3I29_26565</name>
</gene>
<dbReference type="InterPro" id="IPR003831">
    <property type="entry name" value="DUF211"/>
</dbReference>
<dbReference type="InterPro" id="IPR023129">
    <property type="entry name" value="MTH889-like_dom_sf"/>
</dbReference>
<dbReference type="Gene3D" id="3.30.70.1340">
    <property type="entry name" value="MTH889-like domain"/>
    <property type="match status" value="1"/>
</dbReference>
<dbReference type="AlphaFoldDB" id="A0A6N9U5X6"/>
<accession>A0A6N9U5X6</accession>
<evidence type="ECO:0000313" key="1">
    <source>
        <dbReference type="EMBL" id="NEA18997.1"/>
    </source>
</evidence>
<dbReference type="Pfam" id="PF02680">
    <property type="entry name" value="DUF211"/>
    <property type="match status" value="1"/>
</dbReference>
<dbReference type="RefSeq" id="WP_164348190.1">
    <property type="nucleotide sequence ID" value="NZ_JAAGLQ010000570.1"/>
</dbReference>
<protein>
    <submittedName>
        <fullName evidence="1">DUF211 domain-containing protein</fullName>
    </submittedName>
</protein>
<sequence>MPIRRLVMDVDKTVDEPDLLSLAQAIENVDGVLAVNITVDAIDIETVGTDITVEGDDIDVAAVVRSIEHAGAVVHSVDQVVAGAYVLERVPRAR</sequence>
<comment type="caution">
    <text evidence="1">The sequence shown here is derived from an EMBL/GenBank/DDBJ whole genome shotgun (WGS) entry which is preliminary data.</text>
</comment>
<dbReference type="Proteomes" id="UP000471293">
    <property type="component" value="Unassembled WGS sequence"/>
</dbReference>
<dbReference type="PANTHER" id="PTHR42240">
    <property type="entry name" value="DUF211 DOMAIN-CONTAINING PROTEIN"/>
    <property type="match status" value="1"/>
</dbReference>
<name>A0A6N9U5X6_STRHA</name>
<dbReference type="SUPFAM" id="SSF160363">
    <property type="entry name" value="MTH889-like"/>
    <property type="match status" value="1"/>
</dbReference>
<organism evidence="1 2">
    <name type="scientific">Streptomyces halstedii</name>
    <dbReference type="NCBI Taxonomy" id="1944"/>
    <lineage>
        <taxon>Bacteria</taxon>
        <taxon>Bacillati</taxon>
        <taxon>Actinomycetota</taxon>
        <taxon>Actinomycetes</taxon>
        <taxon>Kitasatosporales</taxon>
        <taxon>Streptomycetaceae</taxon>
        <taxon>Streptomyces</taxon>
    </lineage>
</organism>